<dbReference type="AlphaFoldDB" id="A0A0M6XX18"/>
<dbReference type="Proteomes" id="UP000048908">
    <property type="component" value="Unassembled WGS sequence"/>
</dbReference>
<name>A0A0M6XX18_9RHOB</name>
<reference evidence="4 5" key="1">
    <citation type="submission" date="2015-07" db="EMBL/GenBank/DDBJ databases">
        <authorList>
            <person name="Noorani M."/>
        </authorList>
    </citation>
    <scope>NUCLEOTIDE SEQUENCE [LARGE SCALE GENOMIC DNA]</scope>
    <source>
        <strain evidence="4 5">CECT 5088</strain>
    </source>
</reference>
<dbReference type="RefSeq" id="WP_055684202.1">
    <property type="nucleotide sequence ID" value="NZ_CXPG01000027.1"/>
</dbReference>
<evidence type="ECO:0000313" key="4">
    <source>
        <dbReference type="EMBL" id="CTQ34841.1"/>
    </source>
</evidence>
<feature type="signal peptide" evidence="3">
    <location>
        <begin position="1"/>
        <end position="19"/>
    </location>
</feature>
<dbReference type="OrthoDB" id="9815808at2"/>
<proteinExistence type="inferred from homology"/>
<organism evidence="4 5">
    <name type="scientific">Jannaschia rubra</name>
    <dbReference type="NCBI Taxonomy" id="282197"/>
    <lineage>
        <taxon>Bacteria</taxon>
        <taxon>Pseudomonadati</taxon>
        <taxon>Pseudomonadota</taxon>
        <taxon>Alphaproteobacteria</taxon>
        <taxon>Rhodobacterales</taxon>
        <taxon>Roseobacteraceae</taxon>
        <taxon>Jannaschia</taxon>
    </lineage>
</organism>
<keyword evidence="2 3" id="KW-0732">Signal</keyword>
<dbReference type="EMBL" id="CXPG01000027">
    <property type="protein sequence ID" value="CTQ34841.1"/>
    <property type="molecule type" value="Genomic_DNA"/>
</dbReference>
<dbReference type="InterPro" id="IPR033645">
    <property type="entry name" value="VirB9/CagX/TrbG_C"/>
</dbReference>
<feature type="chain" id="PRO_5005807157" evidence="3">
    <location>
        <begin position="20"/>
        <end position="243"/>
    </location>
</feature>
<evidence type="ECO:0000256" key="3">
    <source>
        <dbReference type="SAM" id="SignalP"/>
    </source>
</evidence>
<evidence type="ECO:0000256" key="2">
    <source>
        <dbReference type="ARBA" id="ARBA00022729"/>
    </source>
</evidence>
<dbReference type="Pfam" id="PF03524">
    <property type="entry name" value="CagX"/>
    <property type="match status" value="1"/>
</dbReference>
<sequence length="243" mass="26401">MRTATIACLAALLAGPVLAERAPVTMGQDARVRHVRFDASDVIRVDTHLRVNTAVELGAGERINQVLLGDSESFEVEVLSNRQTVSIKPVVPRVSTNMTIYTDRRAIAFALTEGQGRRPTFRVVVNFPEDRAARPQLVAGGRDLGYRFAEGEGAGEIRPLQVWNDGRSTFFQFRPGVRPAIFGVNGAGYEVTQNSTTRGTVVRVSGVRDAYTVRVGDAYVCITRGGTSYATGPAADALRSREF</sequence>
<protein>
    <submittedName>
        <fullName evidence="4">Type IV secretion system protein virB9</fullName>
    </submittedName>
</protein>
<dbReference type="CDD" id="cd06911">
    <property type="entry name" value="VirB9_CagX_TrbG"/>
    <property type="match status" value="1"/>
</dbReference>
<evidence type="ECO:0000313" key="5">
    <source>
        <dbReference type="Proteomes" id="UP000048908"/>
    </source>
</evidence>
<dbReference type="InterPro" id="IPR010258">
    <property type="entry name" value="Conjugal_tfr_TrbG/VirB9/CagX"/>
</dbReference>
<dbReference type="InterPro" id="IPR038161">
    <property type="entry name" value="VirB9/CagX/TrbG_C_sf"/>
</dbReference>
<evidence type="ECO:0000256" key="1">
    <source>
        <dbReference type="ARBA" id="ARBA00006135"/>
    </source>
</evidence>
<accession>A0A0M6XX18</accession>
<dbReference type="STRING" id="282197.SAMN04488517_11020"/>
<dbReference type="Gene3D" id="2.60.40.2500">
    <property type="match status" value="1"/>
</dbReference>
<comment type="similarity">
    <text evidence="1">Belongs to the TrbG/VirB9 family.</text>
</comment>
<keyword evidence="5" id="KW-1185">Reference proteome</keyword>
<gene>
    <name evidence="4" type="primary">virB9_2</name>
    <name evidence="4" type="ORF">JAN5088_03637</name>
</gene>